<evidence type="ECO:0000256" key="1">
    <source>
        <dbReference type="SAM" id="MobiDB-lite"/>
    </source>
</evidence>
<dbReference type="Proteomes" id="UP001139308">
    <property type="component" value="Unassembled WGS sequence"/>
</dbReference>
<name>A0A9X1UDY3_9BURK</name>
<accession>A0A9X1UDY3</accession>
<reference evidence="2" key="1">
    <citation type="submission" date="2022-01" db="EMBL/GenBank/DDBJ databases">
        <title>Genome sequence and assembly of Parabukholderia sp. RG36.</title>
        <authorList>
            <person name="Chhetri G."/>
        </authorList>
    </citation>
    <scope>NUCLEOTIDE SEQUENCE</scope>
    <source>
        <strain evidence="2">RG36</strain>
    </source>
</reference>
<dbReference type="AlphaFoldDB" id="A0A9X1UDY3"/>
<comment type="caution">
    <text evidence="2">The sequence shown here is derived from an EMBL/GenBank/DDBJ whole genome shotgun (WGS) entry which is preliminary data.</text>
</comment>
<evidence type="ECO:0000313" key="3">
    <source>
        <dbReference type="Proteomes" id="UP001139308"/>
    </source>
</evidence>
<protein>
    <submittedName>
        <fullName evidence="2">Uncharacterized protein</fullName>
    </submittedName>
</protein>
<dbReference type="RefSeq" id="WP_238462352.1">
    <property type="nucleotide sequence ID" value="NZ_JAKLJA010000002.1"/>
</dbReference>
<organism evidence="2 3">
    <name type="scientific">Paraburkholderia tagetis</name>
    <dbReference type="NCBI Taxonomy" id="2913261"/>
    <lineage>
        <taxon>Bacteria</taxon>
        <taxon>Pseudomonadati</taxon>
        <taxon>Pseudomonadota</taxon>
        <taxon>Betaproteobacteria</taxon>
        <taxon>Burkholderiales</taxon>
        <taxon>Burkholderiaceae</taxon>
        <taxon>Paraburkholderia</taxon>
    </lineage>
</organism>
<proteinExistence type="predicted"/>
<keyword evidence="3" id="KW-1185">Reference proteome</keyword>
<sequence>MSFASVRIIERVFAGVFVATARHARGMKCRAQHAQGADFIATSFVVGTTKYGWNLRRDESMKRKGASESTRGLARDASARASNVEGAGKAKGLRKDEKRPCCKGFSRPRSGLEGQFASAIVHKAGHEKRYFVSNRNTYYGPPHWLVSDGMLPAQILPCTSETTFFASIP</sequence>
<evidence type="ECO:0000313" key="2">
    <source>
        <dbReference type="EMBL" id="MCG5072610.1"/>
    </source>
</evidence>
<gene>
    <name evidence="2" type="ORF">L5014_04415</name>
</gene>
<feature type="region of interest" description="Disordered" evidence="1">
    <location>
        <begin position="60"/>
        <end position="101"/>
    </location>
</feature>
<dbReference type="EMBL" id="JAKLJA010000002">
    <property type="protein sequence ID" value="MCG5072610.1"/>
    <property type="molecule type" value="Genomic_DNA"/>
</dbReference>